<evidence type="ECO:0000313" key="2">
    <source>
        <dbReference type="EMBL" id="CAG4992086.1"/>
    </source>
</evidence>
<dbReference type="SUPFAM" id="SSF56349">
    <property type="entry name" value="DNA breaking-rejoining enzymes"/>
    <property type="match status" value="1"/>
</dbReference>
<dbReference type="GO" id="GO:0003677">
    <property type="term" value="F:DNA binding"/>
    <property type="evidence" value="ECO:0007669"/>
    <property type="project" value="InterPro"/>
</dbReference>
<protein>
    <recommendedName>
        <fullName evidence="4">Phage integrase SAM-like domain-containing protein</fullName>
    </recommendedName>
</protein>
<dbReference type="RefSeq" id="WP_215237601.1">
    <property type="nucleotide sequence ID" value="NZ_CAJRAF010000001.1"/>
</dbReference>
<evidence type="ECO:0000313" key="3">
    <source>
        <dbReference type="Proteomes" id="UP000680038"/>
    </source>
</evidence>
<accession>A0A916N2X1</accession>
<evidence type="ECO:0008006" key="4">
    <source>
        <dbReference type="Google" id="ProtNLM"/>
    </source>
</evidence>
<gene>
    <name evidence="2" type="ORF">DYBT9275_00891</name>
</gene>
<dbReference type="InterPro" id="IPR013762">
    <property type="entry name" value="Integrase-like_cat_sf"/>
</dbReference>
<sequence>MKVLFWFRKSEAKSQTLNSDPVGTIQCRITIDNDETEIGSTQISCKKSCWDSTNQVILGKLQRIVRANQRLNDISSKLYRLYDILNTKYEFVTTPVVKEYYLSKRKFTYSIAEITAAFLEHRQKQADQKVITESTLSVNTNYTRHILDYCMLVKISKPTQIGATFFSDLFDFMIDDNRSQERFARKVTAFAKQVLKWGKRKGLCPQLTCFDEDLPGTADSEDYLDTTHLSIIQLDKLLRFDFNKLVKGNILTRESAETLGEERDAFVFNCFTGMHHCDYRDKKFQLEYYKEVLFLKGKRRKTKKPFVIKLLAPAVDILKRYGHELSKLPVKSNQKRNATLKLVALYAQIPLVLTTKIARKTFCDLALNEMMMTQDDVAACLGLSSTRYLKNYGRIREKRLLKVMKSWESLHQAAS</sequence>
<dbReference type="Gene3D" id="1.10.443.10">
    <property type="entry name" value="Intergrase catalytic core"/>
    <property type="match status" value="1"/>
</dbReference>
<organism evidence="2 3">
    <name type="scientific">Dyadobacter helix</name>
    <dbReference type="NCBI Taxonomy" id="2822344"/>
    <lineage>
        <taxon>Bacteria</taxon>
        <taxon>Pseudomonadati</taxon>
        <taxon>Bacteroidota</taxon>
        <taxon>Cytophagia</taxon>
        <taxon>Cytophagales</taxon>
        <taxon>Spirosomataceae</taxon>
        <taxon>Dyadobacter</taxon>
    </lineage>
</organism>
<comment type="caution">
    <text evidence="2">The sequence shown here is derived from an EMBL/GenBank/DDBJ whole genome shotgun (WGS) entry which is preliminary data.</text>
</comment>
<dbReference type="GO" id="GO:0006310">
    <property type="term" value="P:DNA recombination"/>
    <property type="evidence" value="ECO:0007669"/>
    <property type="project" value="UniProtKB-KW"/>
</dbReference>
<proteinExistence type="predicted"/>
<keyword evidence="1" id="KW-0233">DNA recombination</keyword>
<name>A0A916N2X1_9BACT</name>
<reference evidence="2" key="1">
    <citation type="submission" date="2021-04" db="EMBL/GenBank/DDBJ databases">
        <authorList>
            <person name="Rodrigo-Torres L."/>
            <person name="Arahal R. D."/>
            <person name="Lucena T."/>
        </authorList>
    </citation>
    <scope>NUCLEOTIDE SEQUENCE</scope>
    <source>
        <strain evidence="2">CECT 9275</strain>
    </source>
</reference>
<dbReference type="AlphaFoldDB" id="A0A916N2X1"/>
<dbReference type="GO" id="GO:0015074">
    <property type="term" value="P:DNA integration"/>
    <property type="evidence" value="ECO:0007669"/>
    <property type="project" value="InterPro"/>
</dbReference>
<dbReference type="EMBL" id="CAJRAF010000001">
    <property type="protein sequence ID" value="CAG4992086.1"/>
    <property type="molecule type" value="Genomic_DNA"/>
</dbReference>
<dbReference type="Proteomes" id="UP000680038">
    <property type="component" value="Unassembled WGS sequence"/>
</dbReference>
<keyword evidence="3" id="KW-1185">Reference proteome</keyword>
<evidence type="ECO:0000256" key="1">
    <source>
        <dbReference type="ARBA" id="ARBA00023172"/>
    </source>
</evidence>
<dbReference type="InterPro" id="IPR011010">
    <property type="entry name" value="DNA_brk_join_enz"/>
</dbReference>